<proteinExistence type="predicted"/>
<protein>
    <submittedName>
        <fullName evidence="2">Uncharacterized protein</fullName>
    </submittedName>
</protein>
<accession>A0ABU3LHZ3</accession>
<keyword evidence="1" id="KW-0812">Transmembrane</keyword>
<organism evidence="2 3">
    <name type="scientific">Asprobacillus argus</name>
    <dbReference type="NCBI Taxonomy" id="3076534"/>
    <lineage>
        <taxon>Bacteria</taxon>
        <taxon>Pseudomonadati</taxon>
        <taxon>Bacteroidota</taxon>
        <taxon>Flavobacteriia</taxon>
        <taxon>Flavobacteriales</taxon>
        <taxon>Flavobacteriaceae</taxon>
        <taxon>Asprobacillus</taxon>
    </lineage>
</organism>
<keyword evidence="3" id="KW-1185">Reference proteome</keyword>
<feature type="transmembrane region" description="Helical" evidence="1">
    <location>
        <begin position="74"/>
        <end position="98"/>
    </location>
</feature>
<dbReference type="RefSeq" id="WP_349242077.1">
    <property type="nucleotide sequence ID" value="NZ_JAVTTO010000004.1"/>
</dbReference>
<reference evidence="2 3" key="1">
    <citation type="submission" date="2023-09" db="EMBL/GenBank/DDBJ databases">
        <title>Novel taxa isolated from Blanes Bay.</title>
        <authorList>
            <person name="Rey-Velasco X."/>
            <person name="Lucena T."/>
        </authorList>
    </citation>
    <scope>NUCLEOTIDE SEQUENCE [LARGE SCALE GENOMIC DNA]</scope>
    <source>
        <strain evidence="2 3">S356</strain>
    </source>
</reference>
<dbReference type="EMBL" id="JAVTTO010000004">
    <property type="protein sequence ID" value="MDT7832824.1"/>
    <property type="molecule type" value="Genomic_DNA"/>
</dbReference>
<sequence length="103" mass="11645">MPKTSSHIKCSECGVFSSNSDHCESCGVLISYQKKVTLKREAQVQKRIDKAKYELEHPNLAERLKEHPFFLYKVIGWILYSAFLVVSALGAFLAWFFAMVAAG</sequence>
<gene>
    <name evidence="2" type="ORF">RQM59_10570</name>
</gene>
<keyword evidence="1" id="KW-1133">Transmembrane helix</keyword>
<name>A0ABU3LHZ3_9FLAO</name>
<evidence type="ECO:0000256" key="1">
    <source>
        <dbReference type="SAM" id="Phobius"/>
    </source>
</evidence>
<dbReference type="Proteomes" id="UP001257277">
    <property type="component" value="Unassembled WGS sequence"/>
</dbReference>
<comment type="caution">
    <text evidence="2">The sequence shown here is derived from an EMBL/GenBank/DDBJ whole genome shotgun (WGS) entry which is preliminary data.</text>
</comment>
<evidence type="ECO:0000313" key="3">
    <source>
        <dbReference type="Proteomes" id="UP001257277"/>
    </source>
</evidence>
<evidence type="ECO:0000313" key="2">
    <source>
        <dbReference type="EMBL" id="MDT7832824.1"/>
    </source>
</evidence>
<keyword evidence="1" id="KW-0472">Membrane</keyword>